<dbReference type="KEGG" id="csol:105363683"/>
<feature type="domain" description="DUF7044" evidence="1">
    <location>
        <begin position="58"/>
        <end position="139"/>
    </location>
</feature>
<protein>
    <submittedName>
        <fullName evidence="3">Uncharacterized protein LOC105363683</fullName>
    </submittedName>
</protein>
<keyword evidence="2" id="KW-1185">Reference proteome</keyword>
<dbReference type="Pfam" id="PF23071">
    <property type="entry name" value="DUF7044"/>
    <property type="match status" value="1"/>
</dbReference>
<evidence type="ECO:0000259" key="1">
    <source>
        <dbReference type="Pfam" id="PF23071"/>
    </source>
</evidence>
<dbReference type="GeneID" id="105363683"/>
<gene>
    <name evidence="3" type="primary">LOC105363683</name>
</gene>
<sequence length="161" mass="17575">MLSDGGSGGGAAWPKGRLAAAVAVAPRTRTMALPLPMLLMLLALVAMPQARANGTVSDCKFPPAWSGRWFQDGKEGPVIVNSTHFLDRKCKAKNREKYLTTEETDGTGICNRCMVFTDKHVNVLQYRECKSIPFTCMKHAIHVKAVRDMSGNITLTFSFAA</sequence>
<dbReference type="InterPro" id="IPR055472">
    <property type="entry name" value="DUF7044"/>
</dbReference>
<dbReference type="RefSeq" id="XP_011499736.1">
    <property type="nucleotide sequence ID" value="XM_011501434.1"/>
</dbReference>
<evidence type="ECO:0000313" key="3">
    <source>
        <dbReference type="RefSeq" id="XP_011499736.1"/>
    </source>
</evidence>
<reference evidence="3" key="1">
    <citation type="submission" date="2025-08" db="UniProtKB">
        <authorList>
            <consortium name="RefSeq"/>
        </authorList>
    </citation>
    <scope>IDENTIFICATION</scope>
</reference>
<dbReference type="PANTHER" id="PTHR22255:SF9">
    <property type="entry name" value="LP06548P"/>
    <property type="match status" value="1"/>
</dbReference>
<organism evidence="2 3">
    <name type="scientific">Ceratosolen solmsi marchali</name>
    <dbReference type="NCBI Taxonomy" id="326594"/>
    <lineage>
        <taxon>Eukaryota</taxon>
        <taxon>Metazoa</taxon>
        <taxon>Ecdysozoa</taxon>
        <taxon>Arthropoda</taxon>
        <taxon>Hexapoda</taxon>
        <taxon>Insecta</taxon>
        <taxon>Pterygota</taxon>
        <taxon>Neoptera</taxon>
        <taxon>Endopterygota</taxon>
        <taxon>Hymenoptera</taxon>
        <taxon>Apocrita</taxon>
        <taxon>Proctotrupomorpha</taxon>
        <taxon>Chalcidoidea</taxon>
        <taxon>Agaonidae</taxon>
        <taxon>Agaoninae</taxon>
        <taxon>Ceratosolen</taxon>
    </lineage>
</organism>
<dbReference type="PANTHER" id="PTHR22255">
    <property type="entry name" value="LP06548P"/>
    <property type="match status" value="1"/>
</dbReference>
<dbReference type="AlphaFoldDB" id="A0AAJ6YKH5"/>
<proteinExistence type="predicted"/>
<accession>A0AAJ6YKH5</accession>
<evidence type="ECO:0000313" key="2">
    <source>
        <dbReference type="Proteomes" id="UP000695007"/>
    </source>
</evidence>
<dbReference type="Proteomes" id="UP000695007">
    <property type="component" value="Unplaced"/>
</dbReference>
<name>A0AAJ6YKH5_9HYME</name>